<dbReference type="Pfam" id="PF04967">
    <property type="entry name" value="HTH_10"/>
    <property type="match status" value="1"/>
</dbReference>
<name>M0LZI4_9EURY</name>
<evidence type="ECO:0000256" key="2">
    <source>
        <dbReference type="ARBA" id="ARBA00023163"/>
    </source>
</evidence>
<comment type="caution">
    <text evidence="5">The sequence shown here is derived from an EMBL/GenBank/DDBJ whole genome shotgun (WGS) entry which is preliminary data.</text>
</comment>
<evidence type="ECO:0000259" key="3">
    <source>
        <dbReference type="Pfam" id="PF04967"/>
    </source>
</evidence>
<keyword evidence="2" id="KW-0804">Transcription</keyword>
<dbReference type="InterPro" id="IPR056493">
    <property type="entry name" value="HVO_0513_N"/>
</dbReference>
<evidence type="ECO:0000256" key="1">
    <source>
        <dbReference type="ARBA" id="ARBA00023015"/>
    </source>
</evidence>
<organism evidence="5 6">
    <name type="scientific">Halococcus hamelinensis 100A6</name>
    <dbReference type="NCBI Taxonomy" id="1132509"/>
    <lineage>
        <taxon>Archaea</taxon>
        <taxon>Methanobacteriati</taxon>
        <taxon>Methanobacteriota</taxon>
        <taxon>Stenosarchaea group</taxon>
        <taxon>Halobacteria</taxon>
        <taxon>Halobacteriales</taxon>
        <taxon>Halococcaceae</taxon>
        <taxon>Halococcus</taxon>
    </lineage>
</organism>
<dbReference type="InterPro" id="IPR007050">
    <property type="entry name" value="HTH_bacterioopsin"/>
</dbReference>
<dbReference type="AlphaFoldDB" id="M0LZI4"/>
<dbReference type="PATRIC" id="fig|1132509.6.peg.2869"/>
<feature type="domain" description="HVO-0513-like N-terminal" evidence="4">
    <location>
        <begin position="16"/>
        <end position="150"/>
    </location>
</feature>
<dbReference type="RefSeq" id="WP_007694338.1">
    <property type="nucleotide sequence ID" value="NZ_AJRK01000115.1"/>
</dbReference>
<dbReference type="EMBL" id="AOMB01000033">
    <property type="protein sequence ID" value="EMA37789.1"/>
    <property type="molecule type" value="Genomic_DNA"/>
</dbReference>
<dbReference type="Pfam" id="PF24278">
    <property type="entry name" value="HVO_0513_N"/>
    <property type="match status" value="1"/>
</dbReference>
<evidence type="ECO:0000259" key="4">
    <source>
        <dbReference type="Pfam" id="PF24278"/>
    </source>
</evidence>
<keyword evidence="6" id="KW-1185">Reference proteome</keyword>
<reference evidence="5 6" key="1">
    <citation type="journal article" date="2014" name="PLoS Genet.">
        <title>Phylogenetically driven sequencing of extremely halophilic archaea reveals strategies for static and dynamic osmo-response.</title>
        <authorList>
            <person name="Becker E.A."/>
            <person name="Seitzer P.M."/>
            <person name="Tritt A."/>
            <person name="Larsen D."/>
            <person name="Krusor M."/>
            <person name="Yao A.I."/>
            <person name="Wu D."/>
            <person name="Madern D."/>
            <person name="Eisen J.A."/>
            <person name="Darling A.E."/>
            <person name="Facciotti M.T."/>
        </authorList>
    </citation>
    <scope>NUCLEOTIDE SEQUENCE [LARGE SCALE GENOMIC DNA]</scope>
    <source>
        <strain evidence="5 6">100A6</strain>
    </source>
</reference>
<dbReference type="eggNOG" id="arCOG02274">
    <property type="taxonomic scope" value="Archaea"/>
</dbReference>
<dbReference type="PANTHER" id="PTHR34236:SF1">
    <property type="entry name" value="DIMETHYL SULFOXIDE REDUCTASE TRANSCRIPTIONAL ACTIVATOR"/>
    <property type="match status" value="1"/>
</dbReference>
<evidence type="ECO:0000313" key="6">
    <source>
        <dbReference type="Proteomes" id="UP000011566"/>
    </source>
</evidence>
<keyword evidence="1" id="KW-0805">Transcription regulation</keyword>
<dbReference type="PANTHER" id="PTHR34236">
    <property type="entry name" value="DIMETHYL SULFOXIDE REDUCTASE TRANSCRIPTIONAL ACTIVATOR"/>
    <property type="match status" value="1"/>
</dbReference>
<feature type="domain" description="HTH bat-type" evidence="3">
    <location>
        <begin position="161"/>
        <end position="212"/>
    </location>
</feature>
<dbReference type="Proteomes" id="UP000011566">
    <property type="component" value="Unassembled WGS sequence"/>
</dbReference>
<proteinExistence type="predicted"/>
<sequence>MKYLQLLLGQSEEIIHPMHEFVAEHDEYGSYRLLQWNPAVGETNTMIFYAEGPSGPYESALEDVSTILDHEIVPAEENAFYLYVRERLDAGAQRLTDAFTHGSLVVMPPIEFRSDRRIGLTVVGTAGSLQQALDEAPASVDVDVQRVGQYDASRMNAANALSERQSEAVTVALEIGYYETPREAGVAEVAAHLDCAPGTAAEHLRKAEAALVHGVISNS</sequence>
<dbReference type="OrthoDB" id="194393at2157"/>
<gene>
    <name evidence="5" type="ORF">C447_12475</name>
</gene>
<accession>M0LZI4</accession>
<evidence type="ECO:0000313" key="5">
    <source>
        <dbReference type="EMBL" id="EMA37789.1"/>
    </source>
</evidence>
<protein>
    <submittedName>
        <fullName evidence="5">Transcription regulator</fullName>
    </submittedName>
</protein>